<evidence type="ECO:0000256" key="1">
    <source>
        <dbReference type="SAM" id="MobiDB-lite"/>
    </source>
</evidence>
<gene>
    <name evidence="3" type="ORF">JX265_007027</name>
</gene>
<comment type="caution">
    <text evidence="3">The sequence shown here is derived from an EMBL/GenBank/DDBJ whole genome shotgun (WGS) entry which is preliminary data.</text>
</comment>
<dbReference type="InterPro" id="IPR003959">
    <property type="entry name" value="ATPase_AAA_core"/>
</dbReference>
<keyword evidence="4" id="KW-1185">Reference proteome</keyword>
<organism evidence="3 4">
    <name type="scientific">Neoarthrinium moseri</name>
    <dbReference type="NCBI Taxonomy" id="1658444"/>
    <lineage>
        <taxon>Eukaryota</taxon>
        <taxon>Fungi</taxon>
        <taxon>Dikarya</taxon>
        <taxon>Ascomycota</taxon>
        <taxon>Pezizomycotina</taxon>
        <taxon>Sordariomycetes</taxon>
        <taxon>Xylariomycetidae</taxon>
        <taxon>Amphisphaeriales</taxon>
        <taxon>Apiosporaceae</taxon>
        <taxon>Neoarthrinium</taxon>
    </lineage>
</organism>
<dbReference type="InterPro" id="IPR027417">
    <property type="entry name" value="P-loop_NTPase"/>
</dbReference>
<proteinExistence type="predicted"/>
<feature type="region of interest" description="Disordered" evidence="1">
    <location>
        <begin position="1"/>
        <end position="51"/>
    </location>
</feature>
<dbReference type="EMBL" id="JAFIMR010000017">
    <property type="protein sequence ID" value="KAI1868204.1"/>
    <property type="molecule type" value="Genomic_DNA"/>
</dbReference>
<evidence type="ECO:0000259" key="2">
    <source>
        <dbReference type="Pfam" id="PF00004"/>
    </source>
</evidence>
<dbReference type="PANTHER" id="PTHR46411">
    <property type="entry name" value="FAMILY ATPASE, PUTATIVE-RELATED"/>
    <property type="match status" value="1"/>
</dbReference>
<dbReference type="AlphaFoldDB" id="A0A9P9WKB0"/>
<name>A0A9P9WKB0_9PEZI</name>
<dbReference type="Pfam" id="PF00004">
    <property type="entry name" value="AAA"/>
    <property type="match status" value="1"/>
</dbReference>
<evidence type="ECO:0000313" key="3">
    <source>
        <dbReference type="EMBL" id="KAI1868204.1"/>
    </source>
</evidence>
<dbReference type="SUPFAM" id="SSF52540">
    <property type="entry name" value="P-loop containing nucleoside triphosphate hydrolases"/>
    <property type="match status" value="1"/>
</dbReference>
<feature type="compositionally biased region" description="Basic and acidic residues" evidence="1">
    <location>
        <begin position="37"/>
        <end position="49"/>
    </location>
</feature>
<dbReference type="GO" id="GO:0005524">
    <property type="term" value="F:ATP binding"/>
    <property type="evidence" value="ECO:0007669"/>
    <property type="project" value="InterPro"/>
</dbReference>
<sequence length="635" mass="72364">MSPIRIRRISESSSSDGVQNRRPNVEVPTDSDTDSSSEDRESSDKREPIKVGMTAETKNLYREDFRVPWRLWAPGDVRLNSASTASSAKFALIVRREKANGDADATVLVLHSITVQSPLIRKQLGPVFTGYQGFNTNLKKLEFRAPFREFFYRWDEFCKVATIQEDGEDGERHYRLLFNIISSEIEPHIDQAEDLLKNHVISFDYVWAMFEPGAEVIARMETMTAYTCYLRPGIDDIRVRLEQRGRKFEMLRGLPCMAYSGAYQLQRTTFGAPHQQYVEEGRIMIDCASFLRYNGRRTEDLGPLDRPSAPSDHMDTLGALTLGDDLDDEPDHGPGGTIRLMRYMAKKARRIYAGRHQKPSSTRCLLPEYYALCCATVRGFCLKAKEWATFSIDMVKDIQWSHEAFNQLVLPEDYKKIIWAFVDTQLSGSDDFDDIVRGKGRGVVMLLSGEPGTVADAMKKPLYNVSAGELGDSADAVEANLRRVLELSTKWSAVLLIDECDVFLEKRTISDLHRNKLVSVFLRLLEYYQGVMFLTTNRVASFDPAFESRIHLTIDYPRLDFADRLHIWRTFVSSSSAVVEEELEGLSRIELNGRQIKNVVKTARLLAARERGPLALEHIETVLRVKKILPKKDET</sequence>
<dbReference type="GO" id="GO:0016887">
    <property type="term" value="F:ATP hydrolysis activity"/>
    <property type="evidence" value="ECO:0007669"/>
    <property type="project" value="InterPro"/>
</dbReference>
<evidence type="ECO:0000313" key="4">
    <source>
        <dbReference type="Proteomes" id="UP000829685"/>
    </source>
</evidence>
<accession>A0A9P9WKB0</accession>
<dbReference type="PANTHER" id="PTHR46411:SF3">
    <property type="entry name" value="AAA+ ATPASE DOMAIN-CONTAINING PROTEIN"/>
    <property type="match status" value="1"/>
</dbReference>
<dbReference type="Proteomes" id="UP000829685">
    <property type="component" value="Unassembled WGS sequence"/>
</dbReference>
<protein>
    <recommendedName>
        <fullName evidence="2">ATPase AAA-type core domain-containing protein</fullName>
    </recommendedName>
</protein>
<feature type="domain" description="ATPase AAA-type core" evidence="2">
    <location>
        <begin position="454"/>
        <end position="555"/>
    </location>
</feature>
<dbReference type="Gene3D" id="3.40.50.300">
    <property type="entry name" value="P-loop containing nucleotide triphosphate hydrolases"/>
    <property type="match status" value="1"/>
</dbReference>
<reference evidence="3" key="1">
    <citation type="submission" date="2021-03" db="EMBL/GenBank/DDBJ databases">
        <title>Revisited historic fungal species revealed as producer of novel bioactive compounds through whole genome sequencing and comparative genomics.</title>
        <authorList>
            <person name="Vignolle G.A."/>
            <person name="Hochenegger N."/>
            <person name="Mach R.L."/>
            <person name="Mach-Aigner A.R."/>
            <person name="Javad Rahimi M."/>
            <person name="Salim K.A."/>
            <person name="Chan C.M."/>
            <person name="Lim L.B.L."/>
            <person name="Cai F."/>
            <person name="Druzhinina I.S."/>
            <person name="U'Ren J.M."/>
            <person name="Derntl C."/>
        </authorList>
    </citation>
    <scope>NUCLEOTIDE SEQUENCE</scope>
    <source>
        <strain evidence="3">TUCIM 5799</strain>
    </source>
</reference>